<comment type="caution">
    <text evidence="3">The sequence shown here is derived from an EMBL/GenBank/DDBJ whole genome shotgun (WGS) entry which is preliminary data.</text>
</comment>
<protein>
    <recommendedName>
        <fullName evidence="2">2EXR domain-containing protein</fullName>
    </recommendedName>
</protein>
<feature type="domain" description="2EXR" evidence="2">
    <location>
        <begin position="95"/>
        <end position="198"/>
    </location>
</feature>
<gene>
    <name evidence="3" type="ORF">LSUE1_G003312</name>
</gene>
<dbReference type="PANTHER" id="PTHR35910">
    <property type="entry name" value="2EXR DOMAIN-CONTAINING PROTEIN"/>
    <property type="match status" value="1"/>
</dbReference>
<reference evidence="3 4" key="1">
    <citation type="submission" date="2018-05" db="EMBL/GenBank/DDBJ databases">
        <title>Genome sequencing and assembly of the regulated plant pathogen Lachnellula willkommii and related sister species for the development of diagnostic species identification markers.</title>
        <authorList>
            <person name="Giroux E."/>
            <person name="Bilodeau G."/>
        </authorList>
    </citation>
    <scope>NUCLEOTIDE SEQUENCE [LARGE SCALE GENOMIC DNA]</scope>
    <source>
        <strain evidence="3 4">CBS 268.59</strain>
    </source>
</reference>
<dbReference type="Proteomes" id="UP000469558">
    <property type="component" value="Unassembled WGS sequence"/>
</dbReference>
<organism evidence="3 4">
    <name type="scientific">Lachnellula suecica</name>
    <dbReference type="NCBI Taxonomy" id="602035"/>
    <lineage>
        <taxon>Eukaryota</taxon>
        <taxon>Fungi</taxon>
        <taxon>Dikarya</taxon>
        <taxon>Ascomycota</taxon>
        <taxon>Pezizomycotina</taxon>
        <taxon>Leotiomycetes</taxon>
        <taxon>Helotiales</taxon>
        <taxon>Lachnaceae</taxon>
        <taxon>Lachnellula</taxon>
    </lineage>
</organism>
<keyword evidence="4" id="KW-1185">Reference proteome</keyword>
<proteinExistence type="predicted"/>
<dbReference type="InterPro" id="IPR045518">
    <property type="entry name" value="2EXR"/>
</dbReference>
<dbReference type="Pfam" id="PF20150">
    <property type="entry name" value="2EXR"/>
    <property type="match status" value="1"/>
</dbReference>
<feature type="compositionally biased region" description="Low complexity" evidence="1">
    <location>
        <begin position="45"/>
        <end position="59"/>
    </location>
</feature>
<evidence type="ECO:0000313" key="3">
    <source>
        <dbReference type="EMBL" id="TVY83252.1"/>
    </source>
</evidence>
<dbReference type="OrthoDB" id="3513892at2759"/>
<accession>A0A8T9CDJ3</accession>
<evidence type="ECO:0000313" key="4">
    <source>
        <dbReference type="Proteomes" id="UP000469558"/>
    </source>
</evidence>
<dbReference type="PANTHER" id="PTHR35910:SF6">
    <property type="entry name" value="2EXR DOMAIN-CONTAINING PROTEIN"/>
    <property type="match status" value="1"/>
</dbReference>
<sequence length="333" mass="36792">MAPSKTMRTAPAAKKGKTSGIMNSVPKKAAVKPVTTQATGSKPPSSIATVSKSSSTKATGPAPEANGTALNSTAIDQSQEEQPSGEVQSATATNFPRFNELALEIRLRIWGYAAPEPVVIVQRISEKGSGSFTYRRLPPAILHACRESRYEYLDADIDDAAVSVARRRRDHPVYKLEFKNSRTRASPGFFFSVDIDTLWGVLRPSRAVRRRGRYYSGDIGLLYQGLANLDLAKHLKHLAMEDRLRFNLAGNAAAFLQRYFPSLKTLTVPFDVDHFNKMYTKSLIPPPEKNGEMDLDALKGDGSSQTLAHIWWEPPVVKMRFKSQFDTNAVFAS</sequence>
<dbReference type="AlphaFoldDB" id="A0A8T9CDJ3"/>
<feature type="region of interest" description="Disordered" evidence="1">
    <location>
        <begin position="1"/>
        <end position="69"/>
    </location>
</feature>
<dbReference type="EMBL" id="QGMK01000212">
    <property type="protein sequence ID" value="TVY83252.1"/>
    <property type="molecule type" value="Genomic_DNA"/>
</dbReference>
<feature type="compositionally biased region" description="Polar residues" evidence="1">
    <location>
        <begin position="34"/>
        <end position="44"/>
    </location>
</feature>
<evidence type="ECO:0000259" key="2">
    <source>
        <dbReference type="Pfam" id="PF20150"/>
    </source>
</evidence>
<evidence type="ECO:0000256" key="1">
    <source>
        <dbReference type="SAM" id="MobiDB-lite"/>
    </source>
</evidence>
<name>A0A8T9CDJ3_9HELO</name>